<dbReference type="AlphaFoldDB" id="A0A1J9RSQ3"/>
<keyword evidence="3" id="KW-1185">Reference proteome</keyword>
<dbReference type="OrthoDB" id="2426273at2759"/>
<protein>
    <submittedName>
        <fullName evidence="2">Het domain protein</fullName>
    </submittedName>
</protein>
<evidence type="ECO:0000259" key="1">
    <source>
        <dbReference type="Pfam" id="PF06985"/>
    </source>
</evidence>
<evidence type="ECO:0000313" key="2">
    <source>
        <dbReference type="EMBL" id="OJD31471.1"/>
    </source>
</evidence>
<evidence type="ECO:0000313" key="3">
    <source>
        <dbReference type="Proteomes" id="UP000183809"/>
    </source>
</evidence>
<sequence length="776" mass="86663">MEHLFIHLDDRTVASKIAEALNSEILLEEELNRKTSLIPPVEPYTEWRGFDHDQLDDDERTIQGELAEYPTARGWTIDRAWLEGDLREAHPDFRDSDLGPADVAKRVAAMVQSWLYFGLLEAFLEKGVHTSYFLRCGDGGTRYIHSGYLGFALYAWKISASHVDATKLLDSSWDSLRVVTSVVQLLYLYTDPDTARGRRTEQDFPGFTESVAEIVPSILRLVDAISYARDLIASNTGSRIYVLQGPSHMTAARDSRLLLRGWCPFLLRFCRDGLPDSVLDWLDGTQRSSVIGGHENCTYAECARNDIDPETYSTLHTEQGCSCSLVRPDSTKVLSIIDHGMIPLVRLGPDSAIEVAHHDPRTVGNYVAISHVWVDGLGSVTEKGLPACQVGKLAATVDSASGSTNTPFWIDSLCIPEANKQRKASIALLRDVYQQAASVLVIDKTITTCPLGNGALPEDFLWAIVSSAWAQRLWTYQESYLARQVQFCMTDSTIITWDQKLPPSRSISTLTVIHTSLDQHLRRLRPPIEQRREKIAQRKTNIGEVATAINWRSTSRVSDETLAVAALLLLDTRKLVDIPSDRPAERMKQLYLLAKNLPHDIIFFFGPTMPSSPFRWAPTSLMARSPVNLDMADQGHSAICTENGLHGRYFALFVDSTLRGRPNSDLGNLYVCIVAGDDGICGINWFTFPWQSSLEVEYDTLIIREVDGAYLKPEIGNVVEAVAVRRKAQSPDGLVCDWAGRVTLLKYETGDSEAPSPEEYPNLPTARWEEKAFIIT</sequence>
<feature type="domain" description="Heterokaryon incompatibility" evidence="1">
    <location>
        <begin position="366"/>
        <end position="442"/>
    </location>
</feature>
<gene>
    <name evidence="2" type="ORF">BKCO1_4800062</name>
</gene>
<comment type="caution">
    <text evidence="2">The sequence shown here is derived from an EMBL/GenBank/DDBJ whole genome shotgun (WGS) entry which is preliminary data.</text>
</comment>
<proteinExistence type="predicted"/>
<dbReference type="Proteomes" id="UP000183809">
    <property type="component" value="Unassembled WGS sequence"/>
</dbReference>
<dbReference type="GeneID" id="31016765"/>
<accession>A0A1J9RSQ3</accession>
<dbReference type="EMBL" id="MNUE01000048">
    <property type="protein sequence ID" value="OJD31471.1"/>
    <property type="molecule type" value="Genomic_DNA"/>
</dbReference>
<dbReference type="InterPro" id="IPR010730">
    <property type="entry name" value="HET"/>
</dbReference>
<name>A0A1J9RSQ3_9PEZI</name>
<dbReference type="Pfam" id="PF06985">
    <property type="entry name" value="HET"/>
    <property type="match status" value="1"/>
</dbReference>
<organism evidence="2 3">
    <name type="scientific">Diplodia corticola</name>
    <dbReference type="NCBI Taxonomy" id="236234"/>
    <lineage>
        <taxon>Eukaryota</taxon>
        <taxon>Fungi</taxon>
        <taxon>Dikarya</taxon>
        <taxon>Ascomycota</taxon>
        <taxon>Pezizomycotina</taxon>
        <taxon>Dothideomycetes</taxon>
        <taxon>Dothideomycetes incertae sedis</taxon>
        <taxon>Botryosphaeriales</taxon>
        <taxon>Botryosphaeriaceae</taxon>
        <taxon>Diplodia</taxon>
    </lineage>
</organism>
<dbReference type="PANTHER" id="PTHR39596">
    <property type="match status" value="1"/>
</dbReference>
<dbReference type="PANTHER" id="PTHR39596:SF2">
    <property type="entry name" value="HET DOMAIN PROTEIN (AFU_ORTHOLOGUE AFUA_1G17550)-RELATED"/>
    <property type="match status" value="1"/>
</dbReference>
<dbReference type="STRING" id="236234.A0A1J9RSQ3"/>
<dbReference type="RefSeq" id="XP_020127731.1">
    <property type="nucleotide sequence ID" value="XM_020276504.1"/>
</dbReference>
<reference evidence="2 3" key="1">
    <citation type="submission" date="2016-10" db="EMBL/GenBank/DDBJ databases">
        <title>Proteomics and genomics reveal pathogen-plant mechanisms compatible with a hemibiotrophic lifestyle of Diplodia corticola.</title>
        <authorList>
            <person name="Fernandes I."/>
            <person name="De Jonge R."/>
            <person name="Van De Peer Y."/>
            <person name="Devreese B."/>
            <person name="Alves A."/>
            <person name="Esteves A.C."/>
        </authorList>
    </citation>
    <scope>NUCLEOTIDE SEQUENCE [LARGE SCALE GENOMIC DNA]</scope>
    <source>
        <strain evidence="2 3">CBS 112549</strain>
    </source>
</reference>